<reference evidence="2" key="1">
    <citation type="submission" date="2023-07" db="EMBL/GenBank/DDBJ databases">
        <authorList>
            <consortium name="CYATHOMIX"/>
        </authorList>
    </citation>
    <scope>NUCLEOTIDE SEQUENCE</scope>
    <source>
        <strain evidence="2">N/A</strain>
    </source>
</reference>
<proteinExistence type="predicted"/>
<comment type="caution">
    <text evidence="2">The sequence shown here is derived from an EMBL/GenBank/DDBJ whole genome shotgun (WGS) entry which is preliminary data.</text>
</comment>
<evidence type="ECO:0000313" key="3">
    <source>
        <dbReference type="Proteomes" id="UP001176961"/>
    </source>
</evidence>
<feature type="compositionally biased region" description="Basic and acidic residues" evidence="1">
    <location>
        <begin position="68"/>
        <end position="79"/>
    </location>
</feature>
<feature type="region of interest" description="Disordered" evidence="1">
    <location>
        <begin position="55"/>
        <end position="93"/>
    </location>
</feature>
<dbReference type="Proteomes" id="UP001176961">
    <property type="component" value="Unassembled WGS sequence"/>
</dbReference>
<gene>
    <name evidence="2" type="ORF">CYNAS_LOCUS13648</name>
</gene>
<sequence>MEMLLLPTTRPETNFFFLQHIAFGFVVEHRRSRKSRNRESMARFAVNVAERTLSSTPRKHRVGLSSRQHFDLEVTESERGGSPPTGFSLSPQPQLEDNLFKVSQCSKATSAIPSLASLEEIEMGAVPSMYETPSRSHHFPVEMQYSTPTNETASTETIPKLKLSPKEDVDTDDSLHFPLLLESSLWLD</sequence>
<dbReference type="AlphaFoldDB" id="A0AA36H0R1"/>
<keyword evidence="3" id="KW-1185">Reference proteome</keyword>
<protein>
    <submittedName>
        <fullName evidence="2">Uncharacterized protein</fullName>
    </submittedName>
</protein>
<dbReference type="EMBL" id="CATQJL010000305">
    <property type="protein sequence ID" value="CAJ0601665.1"/>
    <property type="molecule type" value="Genomic_DNA"/>
</dbReference>
<evidence type="ECO:0000313" key="2">
    <source>
        <dbReference type="EMBL" id="CAJ0601665.1"/>
    </source>
</evidence>
<accession>A0AA36H0R1</accession>
<organism evidence="2 3">
    <name type="scientific">Cylicocyclus nassatus</name>
    <name type="common">Nematode worm</name>
    <dbReference type="NCBI Taxonomy" id="53992"/>
    <lineage>
        <taxon>Eukaryota</taxon>
        <taxon>Metazoa</taxon>
        <taxon>Ecdysozoa</taxon>
        <taxon>Nematoda</taxon>
        <taxon>Chromadorea</taxon>
        <taxon>Rhabditida</taxon>
        <taxon>Rhabditina</taxon>
        <taxon>Rhabditomorpha</taxon>
        <taxon>Strongyloidea</taxon>
        <taxon>Strongylidae</taxon>
        <taxon>Cylicocyclus</taxon>
    </lineage>
</organism>
<evidence type="ECO:0000256" key="1">
    <source>
        <dbReference type="SAM" id="MobiDB-lite"/>
    </source>
</evidence>
<name>A0AA36H0R1_CYLNA</name>